<proteinExistence type="predicted"/>
<accession>A0A3N1XSV0</accession>
<evidence type="ECO:0000313" key="3">
    <source>
        <dbReference type="Proteomes" id="UP000276634"/>
    </source>
</evidence>
<dbReference type="InterPro" id="IPR029062">
    <property type="entry name" value="Class_I_gatase-like"/>
</dbReference>
<reference evidence="2 3" key="1">
    <citation type="submission" date="2018-11" db="EMBL/GenBank/DDBJ databases">
        <title>Genomic Encyclopedia of Type Strains, Phase IV (KMG-IV): sequencing the most valuable type-strain genomes for metagenomic binning, comparative biology and taxonomic classification.</title>
        <authorList>
            <person name="Goeker M."/>
        </authorList>
    </citation>
    <scope>NUCLEOTIDE SEQUENCE [LARGE SCALE GENOMIC DNA]</scope>
    <source>
        <strain evidence="2 3">DSM 100275</strain>
    </source>
</reference>
<evidence type="ECO:0000313" key="2">
    <source>
        <dbReference type="EMBL" id="ROR29723.1"/>
    </source>
</evidence>
<keyword evidence="3" id="KW-1185">Reference proteome</keyword>
<dbReference type="RefSeq" id="WP_123402118.1">
    <property type="nucleotide sequence ID" value="NZ_RJVI01000003.1"/>
</dbReference>
<gene>
    <name evidence="2" type="ORF">EDC57_2400</name>
</gene>
<dbReference type="Gene3D" id="3.40.50.880">
    <property type="match status" value="1"/>
</dbReference>
<dbReference type="PROSITE" id="PS51273">
    <property type="entry name" value="GATASE_TYPE_1"/>
    <property type="match status" value="1"/>
</dbReference>
<dbReference type="SUPFAM" id="SSF52317">
    <property type="entry name" value="Class I glutamine amidotransferase-like"/>
    <property type="match status" value="1"/>
</dbReference>
<protein>
    <submittedName>
        <fullName evidence="2">GMP synthase-like glutamine amidotransferase</fullName>
    </submittedName>
</protein>
<feature type="domain" description="Glutamine amidotransferase" evidence="1">
    <location>
        <begin position="44"/>
        <end position="178"/>
    </location>
</feature>
<dbReference type="EMBL" id="RJVI01000003">
    <property type="protein sequence ID" value="ROR29723.1"/>
    <property type="molecule type" value="Genomic_DNA"/>
</dbReference>
<dbReference type="GO" id="GO:0005829">
    <property type="term" value="C:cytosol"/>
    <property type="evidence" value="ECO:0007669"/>
    <property type="project" value="TreeGrafter"/>
</dbReference>
<dbReference type="InterPro" id="IPR017926">
    <property type="entry name" value="GATASE"/>
</dbReference>
<dbReference type="Pfam" id="PF00117">
    <property type="entry name" value="GATase"/>
    <property type="match status" value="1"/>
</dbReference>
<dbReference type="AlphaFoldDB" id="A0A3N1XSV0"/>
<comment type="caution">
    <text evidence="2">The sequence shown here is derived from an EMBL/GenBank/DDBJ whole genome shotgun (WGS) entry which is preliminary data.</text>
</comment>
<dbReference type="InterPro" id="IPR044992">
    <property type="entry name" value="ChyE-like"/>
</dbReference>
<dbReference type="Proteomes" id="UP000276634">
    <property type="component" value="Unassembled WGS sequence"/>
</dbReference>
<dbReference type="CDD" id="cd01741">
    <property type="entry name" value="GATase1_1"/>
    <property type="match status" value="1"/>
</dbReference>
<dbReference type="PANTHER" id="PTHR42695">
    <property type="entry name" value="GLUTAMINE AMIDOTRANSFERASE YLR126C-RELATED"/>
    <property type="match status" value="1"/>
</dbReference>
<dbReference type="FunFam" id="3.40.50.880:FF:000033">
    <property type="entry name" value="Glutamine amidotransferase class-I"/>
    <property type="match status" value="1"/>
</dbReference>
<sequence>MGTVCILRHVDCEGPGYLAEFLDRNGIPWKLVALDQGEPVPGGLEGIAGLVLMGGPMSVNDSLPWIEPELALIREAVARGLPVLGHCLGGQLIAKALGGQVKANPVREIGWHPVEVIDREAAAPWLGDDPGPFEVFHWHGETFTPPPAARPFLASRWCAQQAFSLGSALALQFHVEMTEELVRTWAQRYAHELIPSPSVQDADAMCRGLEARIRALHRLADRIYGRWITGLGGTSP</sequence>
<evidence type="ECO:0000259" key="1">
    <source>
        <dbReference type="Pfam" id="PF00117"/>
    </source>
</evidence>
<keyword evidence="2" id="KW-0315">Glutamine amidotransferase</keyword>
<name>A0A3N1XSV0_9GAMM</name>
<keyword evidence="2" id="KW-0808">Transferase</keyword>
<dbReference type="PANTHER" id="PTHR42695:SF5">
    <property type="entry name" value="GLUTAMINE AMIDOTRANSFERASE YLR126C-RELATED"/>
    <property type="match status" value="1"/>
</dbReference>
<dbReference type="OrthoDB" id="9813383at2"/>
<dbReference type="GO" id="GO:0016740">
    <property type="term" value="F:transferase activity"/>
    <property type="evidence" value="ECO:0007669"/>
    <property type="project" value="UniProtKB-KW"/>
</dbReference>
<organism evidence="2 3">
    <name type="scientific">Inmirania thermothiophila</name>
    <dbReference type="NCBI Taxonomy" id="1750597"/>
    <lineage>
        <taxon>Bacteria</taxon>
        <taxon>Pseudomonadati</taxon>
        <taxon>Pseudomonadota</taxon>
        <taxon>Gammaproteobacteria</taxon>
        <taxon>Chromatiales</taxon>
        <taxon>Ectothiorhodospiraceae</taxon>
        <taxon>Inmirania</taxon>
    </lineage>
</organism>